<dbReference type="EMBL" id="VOXD01000034">
    <property type="protein sequence ID" value="TXF87637.1"/>
    <property type="molecule type" value="Genomic_DNA"/>
</dbReference>
<keyword evidence="2 7" id="KW-0812">Transmembrane</keyword>
<comment type="catalytic activity">
    <reaction evidence="7">
        <text>a peptidoglycan chain = a peptidoglycan chain with N-acetyl-1,6-anhydromuramyl-[peptide] at the reducing end + a peptidoglycan chain with N-acetylglucosamine at the non-reducing end.</text>
        <dbReference type="EC" id="4.2.2.29"/>
    </reaction>
</comment>
<dbReference type="OrthoDB" id="9814591at2"/>
<evidence type="ECO:0000256" key="5">
    <source>
        <dbReference type="ARBA" id="ARBA00023239"/>
    </source>
</evidence>
<comment type="similarity">
    <text evidence="7">Belongs to the transglycosylase MltG family.</text>
</comment>
<evidence type="ECO:0000256" key="4">
    <source>
        <dbReference type="ARBA" id="ARBA00023136"/>
    </source>
</evidence>
<evidence type="ECO:0000256" key="1">
    <source>
        <dbReference type="ARBA" id="ARBA00022475"/>
    </source>
</evidence>
<comment type="caution">
    <text evidence="8">The sequence shown here is derived from an EMBL/GenBank/DDBJ whole genome shotgun (WGS) entry which is preliminary data.</text>
</comment>
<reference evidence="8 9" key="1">
    <citation type="submission" date="2019-08" db="EMBL/GenBank/DDBJ databases">
        <title>Lewinella sp. strain SSH13 Genome sequencing and assembly.</title>
        <authorList>
            <person name="Kim I."/>
        </authorList>
    </citation>
    <scope>NUCLEOTIDE SEQUENCE [LARGE SCALE GENOMIC DNA]</scope>
    <source>
        <strain evidence="8 9">SSH13</strain>
    </source>
</reference>
<dbReference type="PANTHER" id="PTHR30518">
    <property type="entry name" value="ENDOLYTIC MUREIN TRANSGLYCOSYLASE"/>
    <property type="match status" value="1"/>
</dbReference>
<evidence type="ECO:0000256" key="2">
    <source>
        <dbReference type="ARBA" id="ARBA00022692"/>
    </source>
</evidence>
<keyword evidence="4 7" id="KW-0472">Membrane</keyword>
<keyword evidence="5 7" id="KW-0456">Lyase</keyword>
<dbReference type="GO" id="GO:0009252">
    <property type="term" value="P:peptidoglycan biosynthetic process"/>
    <property type="evidence" value="ECO:0007669"/>
    <property type="project" value="UniProtKB-UniRule"/>
</dbReference>
<dbReference type="Pfam" id="PF02618">
    <property type="entry name" value="YceG"/>
    <property type="match status" value="1"/>
</dbReference>
<sequence length="346" mass="39062">MKFTRWLFTLLLVTALACGAFAYWLYAAMRTPVEHTSTDYITIEQGVGSNRILQILEEHDVIQAPLAAKLYLRFFDNGNKLQAGDYLFASPISPLEVIARLKDGKKRTKTLTIPEGWTRFEIAKRLQAQFPVEPPLTEEEVLAMMNDVSLIADFAPEAKNLEGFLYPTTYEVELDAHPKSVIEKMVKQFKSVWLPEWDEQARKINKSRFEIVTMASLIENESKIDAERALVASVIENRLEQGIPLGIDATNVYIAKLLNRWDGIIHKSDVEVDHPYNTRKIYGLPPGPISSASKSAFEAALNPAQTDYLYYVLNVEKGDGSHHFYATAAGFSKGKAAYQRWLAGQR</sequence>
<dbReference type="AlphaFoldDB" id="A0A5C7FJW8"/>
<evidence type="ECO:0000256" key="3">
    <source>
        <dbReference type="ARBA" id="ARBA00022989"/>
    </source>
</evidence>
<dbReference type="PROSITE" id="PS51257">
    <property type="entry name" value="PROKAR_LIPOPROTEIN"/>
    <property type="match status" value="1"/>
</dbReference>
<dbReference type="Proteomes" id="UP000321907">
    <property type="component" value="Unassembled WGS sequence"/>
</dbReference>
<dbReference type="GO" id="GO:0008932">
    <property type="term" value="F:lytic endotransglycosylase activity"/>
    <property type="evidence" value="ECO:0007669"/>
    <property type="project" value="UniProtKB-UniRule"/>
</dbReference>
<evidence type="ECO:0000313" key="9">
    <source>
        <dbReference type="Proteomes" id="UP000321907"/>
    </source>
</evidence>
<evidence type="ECO:0000256" key="7">
    <source>
        <dbReference type="HAMAP-Rule" id="MF_02065"/>
    </source>
</evidence>
<dbReference type="RefSeq" id="WP_147932202.1">
    <property type="nucleotide sequence ID" value="NZ_VOXD01000034.1"/>
</dbReference>
<dbReference type="NCBIfam" id="TIGR00247">
    <property type="entry name" value="endolytic transglycosylase MltG"/>
    <property type="match status" value="1"/>
</dbReference>
<dbReference type="InterPro" id="IPR003770">
    <property type="entry name" value="MLTG-like"/>
</dbReference>
<evidence type="ECO:0000256" key="6">
    <source>
        <dbReference type="ARBA" id="ARBA00023316"/>
    </source>
</evidence>
<dbReference type="GO" id="GO:0071555">
    <property type="term" value="P:cell wall organization"/>
    <property type="evidence" value="ECO:0007669"/>
    <property type="project" value="UniProtKB-KW"/>
</dbReference>
<dbReference type="CDD" id="cd08010">
    <property type="entry name" value="MltG_like"/>
    <property type="match status" value="1"/>
</dbReference>
<feature type="site" description="Important for catalytic activity" evidence="7">
    <location>
        <position position="221"/>
    </location>
</feature>
<dbReference type="Gene3D" id="3.30.1490.480">
    <property type="entry name" value="Endolytic murein transglycosylase"/>
    <property type="match status" value="1"/>
</dbReference>
<proteinExistence type="inferred from homology"/>
<dbReference type="GO" id="GO:0005886">
    <property type="term" value="C:plasma membrane"/>
    <property type="evidence" value="ECO:0007669"/>
    <property type="project" value="UniProtKB-UniRule"/>
</dbReference>
<accession>A0A5C7FJW8</accession>
<keyword evidence="1 7" id="KW-1003">Cell membrane</keyword>
<keyword evidence="3 7" id="KW-1133">Transmembrane helix</keyword>
<keyword evidence="9" id="KW-1185">Reference proteome</keyword>
<dbReference type="HAMAP" id="MF_02065">
    <property type="entry name" value="MltG"/>
    <property type="match status" value="1"/>
</dbReference>
<evidence type="ECO:0000313" key="8">
    <source>
        <dbReference type="EMBL" id="TXF87637.1"/>
    </source>
</evidence>
<gene>
    <name evidence="7 8" type="primary">mltG</name>
    <name evidence="8" type="ORF">FUA23_18220</name>
</gene>
<keyword evidence="6 7" id="KW-0961">Cell wall biogenesis/degradation</keyword>
<dbReference type="PANTHER" id="PTHR30518:SF2">
    <property type="entry name" value="ENDOLYTIC MUREIN TRANSGLYCOSYLASE"/>
    <property type="match status" value="1"/>
</dbReference>
<protein>
    <recommendedName>
        <fullName evidence="7">Endolytic murein transglycosylase</fullName>
        <ecNumber evidence="7">4.2.2.29</ecNumber>
    </recommendedName>
    <alternativeName>
        <fullName evidence="7">Peptidoglycan lytic transglycosylase</fullName>
    </alternativeName>
    <alternativeName>
        <fullName evidence="7">Peptidoglycan polymerization terminase</fullName>
    </alternativeName>
</protein>
<comment type="function">
    <text evidence="7">Functions as a peptidoglycan terminase that cleaves nascent peptidoglycan strands endolytically to terminate their elongation.</text>
</comment>
<organism evidence="8 9">
    <name type="scientific">Neolewinella aurantiaca</name>
    <dbReference type="NCBI Taxonomy" id="2602767"/>
    <lineage>
        <taxon>Bacteria</taxon>
        <taxon>Pseudomonadati</taxon>
        <taxon>Bacteroidota</taxon>
        <taxon>Saprospiria</taxon>
        <taxon>Saprospirales</taxon>
        <taxon>Lewinellaceae</taxon>
        <taxon>Neolewinella</taxon>
    </lineage>
</organism>
<name>A0A5C7FJW8_9BACT</name>
<dbReference type="EC" id="4.2.2.29" evidence="7"/>